<organism evidence="1 2">
    <name type="scientific">Corynascus novoguineensis</name>
    <dbReference type="NCBI Taxonomy" id="1126955"/>
    <lineage>
        <taxon>Eukaryota</taxon>
        <taxon>Fungi</taxon>
        <taxon>Dikarya</taxon>
        <taxon>Ascomycota</taxon>
        <taxon>Pezizomycotina</taxon>
        <taxon>Sordariomycetes</taxon>
        <taxon>Sordariomycetidae</taxon>
        <taxon>Sordariales</taxon>
        <taxon>Chaetomiaceae</taxon>
        <taxon>Corynascus</taxon>
    </lineage>
</organism>
<dbReference type="AlphaFoldDB" id="A0AAN7HJW2"/>
<dbReference type="EMBL" id="MU857725">
    <property type="protein sequence ID" value="KAK4244745.1"/>
    <property type="molecule type" value="Genomic_DNA"/>
</dbReference>
<proteinExistence type="predicted"/>
<reference evidence="1" key="2">
    <citation type="submission" date="2023-05" db="EMBL/GenBank/DDBJ databases">
        <authorList>
            <consortium name="Lawrence Berkeley National Laboratory"/>
            <person name="Steindorff A."/>
            <person name="Hensen N."/>
            <person name="Bonometti L."/>
            <person name="Westerberg I."/>
            <person name="Brannstrom I.O."/>
            <person name="Guillou S."/>
            <person name="Cros-Aarteil S."/>
            <person name="Calhoun S."/>
            <person name="Haridas S."/>
            <person name="Kuo A."/>
            <person name="Mondo S."/>
            <person name="Pangilinan J."/>
            <person name="Riley R."/>
            <person name="Labutti K."/>
            <person name="Andreopoulos B."/>
            <person name="Lipzen A."/>
            <person name="Chen C."/>
            <person name="Yanf M."/>
            <person name="Daum C."/>
            <person name="Ng V."/>
            <person name="Clum A."/>
            <person name="Ohm R."/>
            <person name="Martin F."/>
            <person name="Silar P."/>
            <person name="Natvig D."/>
            <person name="Lalanne C."/>
            <person name="Gautier V."/>
            <person name="Ament-Velasquez S.L."/>
            <person name="Kruys A."/>
            <person name="Hutchinson M.I."/>
            <person name="Powell A.J."/>
            <person name="Barry K."/>
            <person name="Miller A.N."/>
            <person name="Grigoriev I.V."/>
            <person name="Debuchy R."/>
            <person name="Gladieux P."/>
            <person name="Thoren M.H."/>
            <person name="Johannesson H."/>
        </authorList>
    </citation>
    <scope>NUCLEOTIDE SEQUENCE</scope>
    <source>
        <strain evidence="1">CBS 359.72</strain>
    </source>
</reference>
<keyword evidence="2" id="KW-1185">Reference proteome</keyword>
<name>A0AAN7HJW2_9PEZI</name>
<protein>
    <recommendedName>
        <fullName evidence="3">C2H2-type domain-containing protein</fullName>
    </recommendedName>
</protein>
<accession>A0AAN7HJW2</accession>
<reference evidence="1" key="1">
    <citation type="journal article" date="2023" name="Mol. Phylogenet. Evol.">
        <title>Genome-scale phylogeny and comparative genomics of the fungal order Sordariales.</title>
        <authorList>
            <person name="Hensen N."/>
            <person name="Bonometti L."/>
            <person name="Westerberg I."/>
            <person name="Brannstrom I.O."/>
            <person name="Guillou S."/>
            <person name="Cros-Aarteil S."/>
            <person name="Calhoun S."/>
            <person name="Haridas S."/>
            <person name="Kuo A."/>
            <person name="Mondo S."/>
            <person name="Pangilinan J."/>
            <person name="Riley R."/>
            <person name="LaButti K."/>
            <person name="Andreopoulos B."/>
            <person name="Lipzen A."/>
            <person name="Chen C."/>
            <person name="Yan M."/>
            <person name="Daum C."/>
            <person name="Ng V."/>
            <person name="Clum A."/>
            <person name="Steindorff A."/>
            <person name="Ohm R.A."/>
            <person name="Martin F."/>
            <person name="Silar P."/>
            <person name="Natvig D.O."/>
            <person name="Lalanne C."/>
            <person name="Gautier V."/>
            <person name="Ament-Velasquez S.L."/>
            <person name="Kruys A."/>
            <person name="Hutchinson M.I."/>
            <person name="Powell A.J."/>
            <person name="Barry K."/>
            <person name="Miller A.N."/>
            <person name="Grigoriev I.V."/>
            <person name="Debuchy R."/>
            <person name="Gladieux P."/>
            <person name="Hiltunen Thoren M."/>
            <person name="Johannesson H."/>
        </authorList>
    </citation>
    <scope>NUCLEOTIDE SEQUENCE</scope>
    <source>
        <strain evidence="1">CBS 359.72</strain>
    </source>
</reference>
<evidence type="ECO:0008006" key="3">
    <source>
        <dbReference type="Google" id="ProtNLM"/>
    </source>
</evidence>
<dbReference type="Proteomes" id="UP001303647">
    <property type="component" value="Unassembled WGS sequence"/>
</dbReference>
<evidence type="ECO:0000313" key="2">
    <source>
        <dbReference type="Proteomes" id="UP001303647"/>
    </source>
</evidence>
<sequence length="143" mass="16257">MASSISSTPTPSELDDEVDNAYLPFGHIWAYPCKLPSCPDYGKSYTMRSNFLLHLQEREAHGASAKTPAARRSIEIAWRYITDPELPPRAAPDFRSRQDPEEQIWNYSFRDQNGNVIAGRGTLKQMEMHKCSQRRQVEGTPDA</sequence>
<gene>
    <name evidence="1" type="ORF">C7999DRAFT_43624</name>
</gene>
<evidence type="ECO:0000313" key="1">
    <source>
        <dbReference type="EMBL" id="KAK4244745.1"/>
    </source>
</evidence>
<comment type="caution">
    <text evidence="1">The sequence shown here is derived from an EMBL/GenBank/DDBJ whole genome shotgun (WGS) entry which is preliminary data.</text>
</comment>